<evidence type="ECO:0000313" key="2">
    <source>
        <dbReference type="Proteomes" id="UP001519460"/>
    </source>
</evidence>
<feature type="non-terminal residue" evidence="1">
    <location>
        <position position="53"/>
    </location>
</feature>
<sequence>FEDFTNEHCRGGCDANCGDLLNDLEAKVHGEGRDLEYVSRDLIHMVKYIHNCA</sequence>
<reference evidence="1 2" key="1">
    <citation type="journal article" date="2023" name="Sci. Data">
        <title>Genome assembly of the Korean intertidal mud-creeper Batillaria attramentaria.</title>
        <authorList>
            <person name="Patra A.K."/>
            <person name="Ho P.T."/>
            <person name="Jun S."/>
            <person name="Lee S.J."/>
            <person name="Kim Y."/>
            <person name="Won Y.J."/>
        </authorList>
    </citation>
    <scope>NUCLEOTIDE SEQUENCE [LARGE SCALE GENOMIC DNA]</scope>
    <source>
        <strain evidence="1">Wonlab-2016</strain>
    </source>
</reference>
<accession>A0ABD0K622</accession>
<gene>
    <name evidence="1" type="ORF">BaRGS_00026154</name>
</gene>
<proteinExistence type="predicted"/>
<dbReference type="Proteomes" id="UP001519460">
    <property type="component" value="Unassembled WGS sequence"/>
</dbReference>
<feature type="non-terminal residue" evidence="1">
    <location>
        <position position="1"/>
    </location>
</feature>
<name>A0ABD0K622_9CAEN</name>
<protein>
    <submittedName>
        <fullName evidence="1">Uncharacterized protein</fullName>
    </submittedName>
</protein>
<dbReference type="AlphaFoldDB" id="A0ABD0K622"/>
<organism evidence="1 2">
    <name type="scientific">Batillaria attramentaria</name>
    <dbReference type="NCBI Taxonomy" id="370345"/>
    <lineage>
        <taxon>Eukaryota</taxon>
        <taxon>Metazoa</taxon>
        <taxon>Spiralia</taxon>
        <taxon>Lophotrochozoa</taxon>
        <taxon>Mollusca</taxon>
        <taxon>Gastropoda</taxon>
        <taxon>Caenogastropoda</taxon>
        <taxon>Sorbeoconcha</taxon>
        <taxon>Cerithioidea</taxon>
        <taxon>Batillariidae</taxon>
        <taxon>Batillaria</taxon>
    </lineage>
</organism>
<evidence type="ECO:0000313" key="1">
    <source>
        <dbReference type="EMBL" id="KAK7482553.1"/>
    </source>
</evidence>
<keyword evidence="2" id="KW-1185">Reference proteome</keyword>
<comment type="caution">
    <text evidence="1">The sequence shown here is derived from an EMBL/GenBank/DDBJ whole genome shotgun (WGS) entry which is preliminary data.</text>
</comment>
<dbReference type="EMBL" id="JACVVK020000242">
    <property type="protein sequence ID" value="KAK7482553.1"/>
    <property type="molecule type" value="Genomic_DNA"/>
</dbReference>